<protein>
    <submittedName>
        <fullName evidence="2">Uncharacterized protein</fullName>
    </submittedName>
</protein>
<feature type="transmembrane region" description="Helical" evidence="1">
    <location>
        <begin position="7"/>
        <end position="26"/>
    </location>
</feature>
<keyword evidence="1" id="KW-0472">Membrane</keyword>
<reference evidence="2 3" key="1">
    <citation type="submission" date="2016-09" db="EMBL/GenBank/DDBJ databases">
        <title>Genomic Taxonomy of the Vibrionaceae.</title>
        <authorList>
            <person name="Gonzalez-Castillo A."/>
            <person name="Gomez-Gil B."/>
            <person name="Enciso-Ibarra K."/>
        </authorList>
    </citation>
    <scope>NUCLEOTIDE SEQUENCE [LARGE SCALE GENOMIC DNA]</scope>
    <source>
        <strain evidence="2 3">CAIM 1902</strain>
    </source>
</reference>
<gene>
    <name evidence="2" type="ORF">BIY20_20885</name>
</gene>
<dbReference type="RefSeq" id="WP_075713762.1">
    <property type="nucleotide sequence ID" value="NZ_AP019655.1"/>
</dbReference>
<keyword evidence="1" id="KW-0812">Transmembrane</keyword>
<dbReference type="Proteomes" id="UP000186039">
    <property type="component" value="Unassembled WGS sequence"/>
</dbReference>
<name>A0ABX3FP04_9VIBR</name>
<evidence type="ECO:0000256" key="1">
    <source>
        <dbReference type="SAM" id="Phobius"/>
    </source>
</evidence>
<dbReference type="EMBL" id="MJMH01000064">
    <property type="protein sequence ID" value="OLQ95667.1"/>
    <property type="molecule type" value="Genomic_DNA"/>
</dbReference>
<keyword evidence="1" id="KW-1133">Transmembrane helix</keyword>
<evidence type="ECO:0000313" key="2">
    <source>
        <dbReference type="EMBL" id="OLQ95667.1"/>
    </source>
</evidence>
<keyword evidence="3" id="KW-1185">Reference proteome</keyword>
<proteinExistence type="predicted"/>
<feature type="transmembrane region" description="Helical" evidence="1">
    <location>
        <begin position="79"/>
        <end position="98"/>
    </location>
</feature>
<evidence type="ECO:0000313" key="3">
    <source>
        <dbReference type="Proteomes" id="UP000186039"/>
    </source>
</evidence>
<organism evidence="2 3">
    <name type="scientific">Vibrio panuliri</name>
    <dbReference type="NCBI Taxonomy" id="1381081"/>
    <lineage>
        <taxon>Bacteria</taxon>
        <taxon>Pseudomonadati</taxon>
        <taxon>Pseudomonadota</taxon>
        <taxon>Gammaproteobacteria</taxon>
        <taxon>Vibrionales</taxon>
        <taxon>Vibrionaceae</taxon>
        <taxon>Vibrio</taxon>
    </lineage>
</organism>
<comment type="caution">
    <text evidence="2">The sequence shown here is derived from an EMBL/GenBank/DDBJ whole genome shotgun (WGS) entry which is preliminary data.</text>
</comment>
<feature type="transmembrane region" description="Helical" evidence="1">
    <location>
        <begin position="46"/>
        <end position="67"/>
    </location>
</feature>
<accession>A0ABX3FP04</accession>
<sequence>MLEFIRKIAALIFLVIVVLWCALGIYDFNNVVEGVGTEPVIKISGYFNNTSSFVLFGFFLPSIPMALINVITGAQLPRLTLRLMLLGSLFFALIGHYMDAALRQGIKTSSYVECTADRELSLKHSSRTYALNSKLCD</sequence>